<evidence type="ECO:0000256" key="4">
    <source>
        <dbReference type="ARBA" id="ARBA00022490"/>
    </source>
</evidence>
<keyword evidence="6 9" id="KW-0175">Coiled coil</keyword>
<comment type="caution">
    <text evidence="11">The sequence shown here is derived from an EMBL/GenBank/DDBJ whole genome shotgun (WGS) entry which is preliminary data.</text>
</comment>
<dbReference type="PANTHER" id="PTHR35794:SF2">
    <property type="entry name" value="CELL DIVISION PROTEIN DIVIVA"/>
    <property type="match status" value="1"/>
</dbReference>
<dbReference type="GO" id="GO:0005737">
    <property type="term" value="C:cytoplasm"/>
    <property type="evidence" value="ECO:0007669"/>
    <property type="project" value="UniProtKB-SubCell"/>
</dbReference>
<feature type="coiled-coil region" evidence="9">
    <location>
        <begin position="35"/>
        <end position="62"/>
    </location>
</feature>
<evidence type="ECO:0000313" key="10">
    <source>
        <dbReference type="EMBL" id="TNC42465.1"/>
    </source>
</evidence>
<evidence type="ECO:0000256" key="5">
    <source>
        <dbReference type="ARBA" id="ARBA00022618"/>
    </source>
</evidence>
<evidence type="ECO:0000256" key="2">
    <source>
        <dbReference type="ARBA" id="ARBA00009008"/>
    </source>
</evidence>
<dbReference type="InterPro" id="IPR019933">
    <property type="entry name" value="DivIVA_domain"/>
</dbReference>
<accession>A0A5C4MHF3</accession>
<proteinExistence type="inferred from homology"/>
<evidence type="ECO:0000313" key="12">
    <source>
        <dbReference type="Proteomes" id="UP000306740"/>
    </source>
</evidence>
<sequence length="194" mass="21410">MTTPTDVSSIASEIRRATFTVRRRGFDEDEVVDYLSQLATTVQRLESENARLRADLSTERRARADKGNEPISAQAVLMFAEAQKVADSLIDEAVTHARDLMMSARAQQRDIVRDAHSAATDAVRKTEAVATTHAESGAGYDHPIPEIEYVRTFAKVAQIQLRSVLDALTEQVDALGEMPKLDKGQNRLEPPHGP</sequence>
<dbReference type="GO" id="GO:0051301">
    <property type="term" value="P:cell division"/>
    <property type="evidence" value="ECO:0007669"/>
    <property type="project" value="UniProtKB-KW"/>
</dbReference>
<keyword evidence="4" id="KW-0963">Cytoplasm</keyword>
<dbReference type="Proteomes" id="UP000306740">
    <property type="component" value="Unassembled WGS sequence"/>
</dbReference>
<reference evidence="11 12" key="1">
    <citation type="submission" date="2019-05" db="EMBL/GenBank/DDBJ databases">
        <title>Mumia sp. nov., isolated from the intestinal contents of plateau pika (Ochotona curzoniae) in the Qinghai-Tibet plateau of China.</title>
        <authorList>
            <person name="Tian Z."/>
        </authorList>
    </citation>
    <scope>NUCLEOTIDE SEQUENCE [LARGE SCALE GENOMIC DNA]</scope>
    <source>
        <strain evidence="12">527</strain>
        <strain evidence="11">Z527</strain>
    </source>
</reference>
<dbReference type="OrthoDB" id="4946401at2"/>
<gene>
    <name evidence="11" type="ORF">FHE65_17785</name>
    <name evidence="10" type="ORF">FHE65_21365</name>
</gene>
<dbReference type="EMBL" id="VDFR01000096">
    <property type="protein sequence ID" value="TNC42465.1"/>
    <property type="molecule type" value="Genomic_DNA"/>
</dbReference>
<evidence type="ECO:0000256" key="3">
    <source>
        <dbReference type="ARBA" id="ARBA00018787"/>
    </source>
</evidence>
<dbReference type="InterPro" id="IPR007793">
    <property type="entry name" value="DivIVA_fam"/>
</dbReference>
<protein>
    <recommendedName>
        <fullName evidence="3">Cell wall synthesis protein Wag31</fullName>
    </recommendedName>
    <alternativeName>
        <fullName evidence="8">Antigen 84</fullName>
    </alternativeName>
</protein>
<evidence type="ECO:0000313" key="11">
    <source>
        <dbReference type="EMBL" id="TNC43688.1"/>
    </source>
</evidence>
<comment type="similarity">
    <text evidence="2">Belongs to the DivIVA family.</text>
</comment>
<dbReference type="RefSeq" id="WP_139087379.1">
    <property type="nucleotide sequence ID" value="NZ_VDFR01000079.1"/>
</dbReference>
<dbReference type="AlphaFoldDB" id="A0A5C4MHF3"/>
<keyword evidence="5" id="KW-0132">Cell division</keyword>
<name>A0A5C4MHF3_9ACTN</name>
<evidence type="ECO:0000256" key="6">
    <source>
        <dbReference type="ARBA" id="ARBA00023054"/>
    </source>
</evidence>
<dbReference type="Pfam" id="PF05103">
    <property type="entry name" value="DivIVA"/>
    <property type="match status" value="1"/>
</dbReference>
<evidence type="ECO:0000256" key="1">
    <source>
        <dbReference type="ARBA" id="ARBA00004496"/>
    </source>
</evidence>
<dbReference type="NCBIfam" id="TIGR03544">
    <property type="entry name" value="DivI1A_domain"/>
    <property type="match status" value="1"/>
</dbReference>
<evidence type="ECO:0000256" key="7">
    <source>
        <dbReference type="ARBA" id="ARBA00023306"/>
    </source>
</evidence>
<comment type="subcellular location">
    <subcellularLocation>
        <location evidence="1">Cytoplasm</location>
    </subcellularLocation>
</comment>
<dbReference type="Gene3D" id="6.10.250.660">
    <property type="match status" value="1"/>
</dbReference>
<dbReference type="PANTHER" id="PTHR35794">
    <property type="entry name" value="CELL DIVISION PROTEIN DIVIVA"/>
    <property type="match status" value="1"/>
</dbReference>
<evidence type="ECO:0000256" key="9">
    <source>
        <dbReference type="SAM" id="Coils"/>
    </source>
</evidence>
<evidence type="ECO:0000256" key="8">
    <source>
        <dbReference type="ARBA" id="ARBA00031737"/>
    </source>
</evidence>
<organism evidence="11 12">
    <name type="scientific">Mumia zhuanghuii</name>
    <dbReference type="NCBI Taxonomy" id="2585211"/>
    <lineage>
        <taxon>Bacteria</taxon>
        <taxon>Bacillati</taxon>
        <taxon>Actinomycetota</taxon>
        <taxon>Actinomycetes</taxon>
        <taxon>Propionibacteriales</taxon>
        <taxon>Nocardioidaceae</taxon>
        <taxon>Mumia</taxon>
    </lineage>
</organism>
<dbReference type="EMBL" id="VDFR01000079">
    <property type="protein sequence ID" value="TNC43688.1"/>
    <property type="molecule type" value="Genomic_DNA"/>
</dbReference>
<keyword evidence="7" id="KW-0131">Cell cycle</keyword>